<gene>
    <name evidence="1" type="ORF">ENT60_03080</name>
</gene>
<accession>A0A7C4WFK4</accession>
<comment type="caution">
    <text evidence="1">The sequence shown here is derived from an EMBL/GenBank/DDBJ whole genome shotgun (WGS) entry which is preliminary data.</text>
</comment>
<proteinExistence type="predicted"/>
<evidence type="ECO:0000313" key="1">
    <source>
        <dbReference type="EMBL" id="HGU47533.1"/>
    </source>
</evidence>
<dbReference type="EMBL" id="DSZH01000144">
    <property type="protein sequence ID" value="HGU47533.1"/>
    <property type="molecule type" value="Genomic_DNA"/>
</dbReference>
<sequence length="392" mass="47067">MKRLLEKKEIFKENLVREYLKILSGIKNFEKIEEWYDFYQQLIKWREYINRFSLDDLRESYEDILKEGNENFASFVENNYIKWLKNNTGPVLSHRFFEKFLKPNLDSLPLYWIIFDSLRLDQWLIIYNILKEHFLVKQNFYCSILPSATPYSRNALLSGLTPEKIFKYYPEYWIFDDVGQNRYEEILFHKLLNREKISLTPFYLKVLKIEDLAEKLDYLINPDKEIIVIIINFLDFLIHSAKEEVFIKEIAENEDSLLEFTKIWFNSSLIFQFLKKLKQKRRKIIITSDHGFIKVKRPTIIQGGRELSANLRYKSGGGLTVDKKAAWLITPRDLELPQEFLGEEYAICKSDYYFIYPTKPREYEKTYKFTYQHGGISLQEMILPVGILYPLD</sequence>
<organism evidence="1">
    <name type="scientific">candidate division WOR-3 bacterium</name>
    <dbReference type="NCBI Taxonomy" id="2052148"/>
    <lineage>
        <taxon>Bacteria</taxon>
        <taxon>Bacteria division WOR-3</taxon>
    </lineage>
</organism>
<dbReference type="AlphaFoldDB" id="A0A7C4WFK4"/>
<dbReference type="Pfam" id="PF08665">
    <property type="entry name" value="PglZ"/>
    <property type="match status" value="1"/>
</dbReference>
<name>A0A7C4WFK4_UNCW3</name>
<reference evidence="1" key="1">
    <citation type="journal article" date="2020" name="mSystems">
        <title>Genome- and Community-Level Interaction Insights into Carbon Utilization and Element Cycling Functions of Hydrothermarchaeota in Hydrothermal Sediment.</title>
        <authorList>
            <person name="Zhou Z."/>
            <person name="Liu Y."/>
            <person name="Xu W."/>
            <person name="Pan J."/>
            <person name="Luo Z.H."/>
            <person name="Li M."/>
        </authorList>
    </citation>
    <scope>NUCLEOTIDE SEQUENCE [LARGE SCALE GENOMIC DNA]</scope>
    <source>
        <strain evidence="1">SpSt-594</strain>
    </source>
</reference>
<protein>
    <submittedName>
        <fullName evidence="1">PglZ domain-containing protein</fullName>
    </submittedName>
</protein>
<dbReference type="InterPro" id="IPR017850">
    <property type="entry name" value="Alkaline_phosphatase_core_sf"/>
</dbReference>
<dbReference type="SUPFAM" id="SSF53649">
    <property type="entry name" value="Alkaline phosphatase-like"/>
    <property type="match status" value="1"/>
</dbReference>